<dbReference type="EMBL" id="VIKT02000014">
    <property type="protein sequence ID" value="NHF63363.1"/>
    <property type="molecule type" value="Genomic_DNA"/>
</dbReference>
<dbReference type="PANTHER" id="PTHR11319">
    <property type="entry name" value="G PROTEIN-COUPLED RECEPTOR-RELATED"/>
    <property type="match status" value="1"/>
</dbReference>
<sequence>MPENAPETVAVPPAFRRRRVTRTAAAIASSGLVVGLGSVGVTPAIAATADDCDTGNTVTAPGDDAADIQVLLDADTAIVCLAGAFTLSTPLTFDHELTLFGLAGAQLDGDNATQILAGSAGADLVLQNLAVLNGSGVDGGAVYVEGDIEVYDSRFEGNVASDDGGAIYHDGSGFAIIEGSTFTDNSADDFGGAIYGEDVIAVGSTFSDNSAFFGGALYAAGSAQFESTFVGNDAFVGGAVVAQDYSASLGSTFVGNTAEEDGGAISSYGLAYVLNSTFVENSAAGIGGAITSAYAQIGLSTFLDNEANTSDEGERGDAVLVYEDDIDSSFIVGNIFAGSRSFPQLGAIEDGTWEDRGGNVFSTSQATEVAIGTAASSTLFGQSVAQIFGPGASLAANGGATDTVLLIPGSPAVDIVPVEDFLDVTSAEVASVFSAVDAAAGFSPVSDTPDEDQRGEPRDGLRDAGAVELQADELGSELAATGVSNATTVGWLGAAFVALGSLVLLVRGRRSTV</sequence>
<evidence type="ECO:0000256" key="10">
    <source>
        <dbReference type="SAM" id="Phobius"/>
    </source>
</evidence>
<dbReference type="NCBIfam" id="TIGR01167">
    <property type="entry name" value="LPXTG_anchor"/>
    <property type="match status" value="1"/>
</dbReference>
<comment type="subcellular location">
    <subcellularLocation>
        <location evidence="1">Cell envelope</location>
    </subcellularLocation>
    <subcellularLocation>
        <location evidence="2">Cell outer membrane</location>
    </subcellularLocation>
    <subcellularLocation>
        <location evidence="3">Secreted</location>
    </subcellularLocation>
</comment>
<dbReference type="GO" id="GO:0005576">
    <property type="term" value="C:extracellular region"/>
    <property type="evidence" value="ECO:0007669"/>
    <property type="project" value="UniProtKB-SubCell"/>
</dbReference>
<keyword evidence="7" id="KW-0572">Peptidoglycan-anchor</keyword>
<evidence type="ECO:0000313" key="12">
    <source>
        <dbReference type="EMBL" id="NHF63363.1"/>
    </source>
</evidence>
<gene>
    <name evidence="12" type="ORF">FK219_008950</name>
</gene>
<dbReference type="PROSITE" id="PS50847">
    <property type="entry name" value="GRAM_POS_ANCHORING"/>
    <property type="match status" value="1"/>
</dbReference>
<feature type="domain" description="Gram-positive cocci surface proteins LPxTG" evidence="11">
    <location>
        <begin position="478"/>
        <end position="513"/>
    </location>
</feature>
<feature type="transmembrane region" description="Helical" evidence="10">
    <location>
        <begin position="488"/>
        <end position="506"/>
    </location>
</feature>
<evidence type="ECO:0000256" key="2">
    <source>
        <dbReference type="ARBA" id="ARBA00004442"/>
    </source>
</evidence>
<dbReference type="InterPro" id="IPR011050">
    <property type="entry name" value="Pectin_lyase_fold/virulence"/>
</dbReference>
<keyword evidence="4" id="KW-0134">Cell wall</keyword>
<dbReference type="NCBIfam" id="TIGR01376">
    <property type="entry name" value="POMP_repeat"/>
    <property type="match status" value="2"/>
</dbReference>
<keyword evidence="10" id="KW-1133">Transmembrane helix</keyword>
<evidence type="ECO:0000256" key="6">
    <source>
        <dbReference type="ARBA" id="ARBA00022729"/>
    </source>
</evidence>
<keyword evidence="13" id="KW-1185">Reference proteome</keyword>
<dbReference type="RefSeq" id="WP_152583769.1">
    <property type="nucleotide sequence ID" value="NZ_VIKT02000014.1"/>
</dbReference>
<keyword evidence="9" id="KW-0998">Cell outer membrane</keyword>
<evidence type="ECO:0000256" key="7">
    <source>
        <dbReference type="ARBA" id="ARBA00023088"/>
    </source>
</evidence>
<proteinExistence type="predicted"/>
<evidence type="ECO:0000313" key="13">
    <source>
        <dbReference type="Proteomes" id="UP000818266"/>
    </source>
</evidence>
<organism evidence="12 13">
    <name type="scientific">Microcella pacifica</name>
    <dbReference type="NCBI Taxonomy" id="2591847"/>
    <lineage>
        <taxon>Bacteria</taxon>
        <taxon>Bacillati</taxon>
        <taxon>Actinomycetota</taxon>
        <taxon>Actinomycetes</taxon>
        <taxon>Micrococcales</taxon>
        <taxon>Microbacteriaceae</taxon>
        <taxon>Microcella</taxon>
    </lineage>
</organism>
<evidence type="ECO:0000256" key="4">
    <source>
        <dbReference type="ARBA" id="ARBA00022512"/>
    </source>
</evidence>
<keyword evidence="6" id="KW-0732">Signal</keyword>
<reference evidence="12 13" key="2">
    <citation type="submission" date="2020-03" db="EMBL/GenBank/DDBJ databases">
        <title>Chryseoglobus sp. isolated from a deep-sea seamount.</title>
        <authorList>
            <person name="Zhang D.-C."/>
        </authorList>
    </citation>
    <scope>NUCLEOTIDE SEQUENCE [LARGE SCALE GENOMIC DNA]</scope>
    <source>
        <strain evidence="12 13">KN1116</strain>
    </source>
</reference>
<name>A0A9E5MIW6_9MICO</name>
<reference evidence="12 13" key="1">
    <citation type="submission" date="2019-06" db="EMBL/GenBank/DDBJ databases">
        <authorList>
            <person name="De-Chao Zhang Q."/>
        </authorList>
    </citation>
    <scope>NUCLEOTIDE SEQUENCE [LARGE SCALE GENOMIC DNA]</scope>
    <source>
        <strain evidence="12 13">KN1116</strain>
    </source>
</reference>
<protein>
    <submittedName>
        <fullName evidence="12">LPXTG cell wall anchor domain-containing protein</fullName>
    </submittedName>
</protein>
<dbReference type="Proteomes" id="UP000818266">
    <property type="component" value="Unassembled WGS sequence"/>
</dbReference>
<evidence type="ECO:0000259" key="11">
    <source>
        <dbReference type="PROSITE" id="PS50847"/>
    </source>
</evidence>
<dbReference type="GO" id="GO:0009279">
    <property type="term" value="C:cell outer membrane"/>
    <property type="evidence" value="ECO:0007669"/>
    <property type="project" value="UniProtKB-SubCell"/>
</dbReference>
<keyword evidence="10" id="KW-0812">Transmembrane</keyword>
<dbReference type="PANTHER" id="PTHR11319:SF35">
    <property type="entry name" value="OUTER MEMBRANE PROTEIN PMPC-RELATED"/>
    <property type="match status" value="1"/>
</dbReference>
<dbReference type="SUPFAM" id="SSF51126">
    <property type="entry name" value="Pectin lyase-like"/>
    <property type="match status" value="1"/>
</dbReference>
<keyword evidence="8 10" id="KW-0472">Membrane</keyword>
<evidence type="ECO:0000256" key="5">
    <source>
        <dbReference type="ARBA" id="ARBA00022525"/>
    </source>
</evidence>
<evidence type="ECO:0000256" key="9">
    <source>
        <dbReference type="ARBA" id="ARBA00023237"/>
    </source>
</evidence>
<dbReference type="Pfam" id="PF02415">
    <property type="entry name" value="Chlam_PMP"/>
    <property type="match status" value="3"/>
</dbReference>
<dbReference type="InterPro" id="IPR003368">
    <property type="entry name" value="POMP_repeat"/>
</dbReference>
<evidence type="ECO:0000256" key="8">
    <source>
        <dbReference type="ARBA" id="ARBA00023136"/>
    </source>
</evidence>
<dbReference type="OrthoDB" id="2078652at2"/>
<dbReference type="AlphaFoldDB" id="A0A9E5MIW6"/>
<evidence type="ECO:0000256" key="3">
    <source>
        <dbReference type="ARBA" id="ARBA00004613"/>
    </source>
</evidence>
<evidence type="ECO:0000256" key="1">
    <source>
        <dbReference type="ARBA" id="ARBA00004196"/>
    </source>
</evidence>
<dbReference type="InterPro" id="IPR019931">
    <property type="entry name" value="LPXTG_anchor"/>
</dbReference>
<comment type="caution">
    <text evidence="12">The sequence shown here is derived from an EMBL/GenBank/DDBJ whole genome shotgun (WGS) entry which is preliminary data.</text>
</comment>
<keyword evidence="5" id="KW-0964">Secreted</keyword>
<accession>A0A9E5MIW6</accession>